<feature type="binding site" evidence="10">
    <location>
        <begin position="89"/>
        <end position="99"/>
    </location>
    <ligand>
        <name>ATP</name>
        <dbReference type="ChEBI" id="CHEBI:30616"/>
    </ligand>
</feature>
<reference evidence="13 14" key="1">
    <citation type="submission" date="2016-10" db="EMBL/GenBank/DDBJ databases">
        <authorList>
            <person name="de Groot N.N."/>
        </authorList>
    </citation>
    <scope>NUCLEOTIDE SEQUENCE [LARGE SCALE GENOMIC DNA]</scope>
    <source>
        <strain evidence="13 14">DSM 27375</strain>
    </source>
</reference>
<dbReference type="GO" id="GO:0019288">
    <property type="term" value="P:isopentenyl diphosphate biosynthetic process, methylerythritol 4-phosphate pathway"/>
    <property type="evidence" value="ECO:0007669"/>
    <property type="project" value="UniProtKB-UniRule"/>
</dbReference>
<dbReference type="Proteomes" id="UP000182284">
    <property type="component" value="Unassembled WGS sequence"/>
</dbReference>
<dbReference type="GO" id="GO:0016114">
    <property type="term" value="P:terpenoid biosynthetic process"/>
    <property type="evidence" value="ECO:0007669"/>
    <property type="project" value="UniProtKB-UniRule"/>
</dbReference>
<dbReference type="Pfam" id="PF00288">
    <property type="entry name" value="GHMP_kinases_N"/>
    <property type="match status" value="1"/>
</dbReference>
<dbReference type="InterPro" id="IPR020568">
    <property type="entry name" value="Ribosomal_Su5_D2-typ_SF"/>
</dbReference>
<comment type="similarity">
    <text evidence="1 10">Belongs to the GHMP kinase family. IspE subfamily.</text>
</comment>
<dbReference type="InterPro" id="IPR006204">
    <property type="entry name" value="GHMP_kinase_N_dom"/>
</dbReference>
<comment type="catalytic activity">
    <reaction evidence="10">
        <text>4-CDP-2-C-methyl-D-erythritol + ATP = 4-CDP-2-C-methyl-D-erythritol 2-phosphate + ADP + H(+)</text>
        <dbReference type="Rhea" id="RHEA:18437"/>
        <dbReference type="ChEBI" id="CHEBI:15378"/>
        <dbReference type="ChEBI" id="CHEBI:30616"/>
        <dbReference type="ChEBI" id="CHEBI:57823"/>
        <dbReference type="ChEBI" id="CHEBI:57919"/>
        <dbReference type="ChEBI" id="CHEBI:456216"/>
        <dbReference type="EC" id="2.7.1.148"/>
    </reaction>
</comment>
<dbReference type="Pfam" id="PF08544">
    <property type="entry name" value="GHMP_kinases_C"/>
    <property type="match status" value="1"/>
</dbReference>
<keyword evidence="5 10" id="KW-0547">Nucleotide-binding</keyword>
<dbReference type="EC" id="2.7.1.148" evidence="2 10"/>
<feature type="active site" evidence="10">
    <location>
        <position position="10"/>
    </location>
</feature>
<keyword evidence="6 10" id="KW-0418">Kinase</keyword>
<keyword evidence="7 10" id="KW-0067">ATP-binding</keyword>
<dbReference type="Gene3D" id="3.30.230.10">
    <property type="match status" value="1"/>
</dbReference>
<dbReference type="OrthoDB" id="9809438at2"/>
<evidence type="ECO:0000256" key="2">
    <source>
        <dbReference type="ARBA" id="ARBA00012052"/>
    </source>
</evidence>
<proteinExistence type="inferred from homology"/>
<dbReference type="InterPro" id="IPR014721">
    <property type="entry name" value="Ribsml_uS5_D2-typ_fold_subgr"/>
</dbReference>
<keyword evidence="4 10" id="KW-0808">Transferase</keyword>
<dbReference type="NCBIfam" id="NF011202">
    <property type="entry name" value="PRK14608.1"/>
    <property type="match status" value="1"/>
</dbReference>
<dbReference type="PANTHER" id="PTHR43527">
    <property type="entry name" value="4-DIPHOSPHOCYTIDYL-2-C-METHYL-D-ERYTHRITOL KINASE, CHLOROPLASTIC"/>
    <property type="match status" value="1"/>
</dbReference>
<dbReference type="Gene3D" id="3.30.70.890">
    <property type="entry name" value="GHMP kinase, C-terminal domain"/>
    <property type="match status" value="1"/>
</dbReference>
<evidence type="ECO:0000313" key="14">
    <source>
        <dbReference type="Proteomes" id="UP000182284"/>
    </source>
</evidence>
<comment type="function">
    <text evidence="10">Catalyzes the phosphorylation of the position 2 hydroxy group of 4-diphosphocytidyl-2C-methyl-D-erythritol.</text>
</comment>
<evidence type="ECO:0000256" key="3">
    <source>
        <dbReference type="ARBA" id="ARBA00017473"/>
    </source>
</evidence>
<feature type="active site" evidence="10">
    <location>
        <position position="127"/>
    </location>
</feature>
<evidence type="ECO:0000256" key="9">
    <source>
        <dbReference type="ARBA" id="ARBA00032554"/>
    </source>
</evidence>
<dbReference type="GO" id="GO:0050515">
    <property type="term" value="F:4-(cytidine 5'-diphospho)-2-C-methyl-D-erythritol kinase activity"/>
    <property type="evidence" value="ECO:0007669"/>
    <property type="project" value="UniProtKB-UniRule"/>
</dbReference>
<evidence type="ECO:0000259" key="11">
    <source>
        <dbReference type="Pfam" id="PF00288"/>
    </source>
</evidence>
<dbReference type="EMBL" id="FNBL01000005">
    <property type="protein sequence ID" value="SDF57912.1"/>
    <property type="molecule type" value="Genomic_DNA"/>
</dbReference>
<dbReference type="PANTHER" id="PTHR43527:SF2">
    <property type="entry name" value="4-DIPHOSPHOCYTIDYL-2-C-METHYL-D-ERYTHRITOL KINASE, CHLOROPLASTIC"/>
    <property type="match status" value="1"/>
</dbReference>
<dbReference type="SUPFAM" id="SSF55060">
    <property type="entry name" value="GHMP Kinase, C-terminal domain"/>
    <property type="match status" value="1"/>
</dbReference>
<organism evidence="13 14">
    <name type="scientific">Celeribacter baekdonensis</name>
    <dbReference type="NCBI Taxonomy" id="875171"/>
    <lineage>
        <taxon>Bacteria</taxon>
        <taxon>Pseudomonadati</taxon>
        <taxon>Pseudomonadota</taxon>
        <taxon>Alphaproteobacteria</taxon>
        <taxon>Rhodobacterales</taxon>
        <taxon>Roseobacteraceae</taxon>
        <taxon>Celeribacter</taxon>
    </lineage>
</organism>
<evidence type="ECO:0000256" key="5">
    <source>
        <dbReference type="ARBA" id="ARBA00022741"/>
    </source>
</evidence>
<dbReference type="PIRSF" id="PIRSF010376">
    <property type="entry name" value="IspE"/>
    <property type="match status" value="1"/>
</dbReference>
<dbReference type="NCBIfam" id="TIGR00154">
    <property type="entry name" value="ispE"/>
    <property type="match status" value="1"/>
</dbReference>
<evidence type="ECO:0000313" key="13">
    <source>
        <dbReference type="EMBL" id="SDF57912.1"/>
    </source>
</evidence>
<evidence type="ECO:0000256" key="4">
    <source>
        <dbReference type="ARBA" id="ARBA00022679"/>
    </source>
</evidence>
<gene>
    <name evidence="10" type="primary">ispE</name>
    <name evidence="13" type="ORF">SAMN04488117_105131</name>
</gene>
<evidence type="ECO:0000256" key="6">
    <source>
        <dbReference type="ARBA" id="ARBA00022777"/>
    </source>
</evidence>
<dbReference type="InterPro" id="IPR004424">
    <property type="entry name" value="IspE"/>
</dbReference>
<dbReference type="GO" id="GO:0005524">
    <property type="term" value="F:ATP binding"/>
    <property type="evidence" value="ECO:0007669"/>
    <property type="project" value="UniProtKB-UniRule"/>
</dbReference>
<sequence length="276" mass="28832">MITKIFAPAKINLALHVTGQRSDGYHLLDSLVAFVDLGDQIIAEPAVQSSLTVTGPFAEGVPTDGTNLVLKAAALAGRPMALTLDKHLPPASGIGGGSADAAATLRAAARLGTQPVTADQALSLGADVPACLRSKPVRMLGIGEALTPVVMPALHLVLVNPRVEVSTPDVFARLERKDNMPMPDKLPRWPDSLAFVDWLSTQRNDLERPAVKLVPEIAAALAALALAPKAQMVRMSGSGATCFALFADRLSADAAAAQMAASNPWWWVKSASTLPG</sequence>
<dbReference type="InterPro" id="IPR036554">
    <property type="entry name" value="GHMP_kinase_C_sf"/>
</dbReference>
<dbReference type="SUPFAM" id="SSF54211">
    <property type="entry name" value="Ribosomal protein S5 domain 2-like"/>
    <property type="match status" value="1"/>
</dbReference>
<name>A0A1G7M864_9RHOB</name>
<evidence type="ECO:0000259" key="12">
    <source>
        <dbReference type="Pfam" id="PF08544"/>
    </source>
</evidence>
<protein>
    <recommendedName>
        <fullName evidence="3 10">4-diphosphocytidyl-2-C-methyl-D-erythritol kinase</fullName>
        <shortName evidence="10">CMK</shortName>
        <ecNumber evidence="2 10">2.7.1.148</ecNumber>
    </recommendedName>
    <alternativeName>
        <fullName evidence="9 10">4-(cytidine-5'-diphospho)-2-C-methyl-D-erythritol kinase</fullName>
    </alternativeName>
</protein>
<comment type="pathway">
    <text evidence="10">Isoprenoid biosynthesis; isopentenyl diphosphate biosynthesis via DXP pathway; isopentenyl diphosphate from 1-deoxy-D-xylulose 5-phosphate: step 3/6.</text>
</comment>
<evidence type="ECO:0000256" key="1">
    <source>
        <dbReference type="ARBA" id="ARBA00009684"/>
    </source>
</evidence>
<evidence type="ECO:0000256" key="8">
    <source>
        <dbReference type="ARBA" id="ARBA00023229"/>
    </source>
</evidence>
<evidence type="ECO:0000256" key="7">
    <source>
        <dbReference type="ARBA" id="ARBA00022840"/>
    </source>
</evidence>
<dbReference type="UniPathway" id="UPA00056">
    <property type="reaction ID" value="UER00094"/>
</dbReference>
<evidence type="ECO:0000256" key="10">
    <source>
        <dbReference type="HAMAP-Rule" id="MF_00061"/>
    </source>
</evidence>
<keyword evidence="8 10" id="KW-0414">Isoprene biosynthesis</keyword>
<feature type="domain" description="GHMP kinase N-terminal" evidence="11">
    <location>
        <begin position="67"/>
        <end position="131"/>
    </location>
</feature>
<feature type="domain" description="GHMP kinase C-terminal" evidence="12">
    <location>
        <begin position="202"/>
        <end position="261"/>
    </location>
</feature>
<dbReference type="InterPro" id="IPR013750">
    <property type="entry name" value="GHMP_kinase_C_dom"/>
</dbReference>
<dbReference type="AlphaFoldDB" id="A0A1G7M864"/>
<dbReference type="HAMAP" id="MF_00061">
    <property type="entry name" value="IspE"/>
    <property type="match status" value="1"/>
</dbReference>
<accession>A0A1G7M864</accession>